<reference evidence="2" key="1">
    <citation type="submission" date="2020-06" db="EMBL/GenBank/DDBJ databases">
        <title>Draft genome sequences of strains closely related to Aspergillus parafelis and Aspergillus hiratsukae.</title>
        <authorList>
            <person name="Dos Santos R.A.C."/>
            <person name="Rivero-Menendez O."/>
            <person name="Steenwyk J.L."/>
            <person name="Mead M.E."/>
            <person name="Goldman G.H."/>
            <person name="Alastruey-Izquierdo A."/>
            <person name="Rokas A."/>
        </authorList>
    </citation>
    <scope>NUCLEOTIDE SEQUENCE</scope>
    <source>
        <strain evidence="2">CNM-CM5793</strain>
        <strain evidence="3">CNM-CM6106</strain>
    </source>
</reference>
<gene>
    <name evidence="2" type="ORF">CNMCM5793_000202</name>
    <name evidence="3" type="ORF">CNMCM6106_000738</name>
</gene>
<dbReference type="EMBL" id="JACBAD010002025">
    <property type="protein sequence ID" value="KAF7122245.1"/>
    <property type="molecule type" value="Genomic_DNA"/>
</dbReference>
<name>A0A8H6UF14_9EURO</name>
<evidence type="ECO:0000313" key="4">
    <source>
        <dbReference type="Proteomes" id="UP000630445"/>
    </source>
</evidence>
<sequence>MEVITLREVQYKVHCAHTFTGDPAIHPLRPGTYTVRACLQECSEDHDCGAAITSSKVKNTGFEFGLNGFGRSHAEAKNIPVKADEESPLSATTLPNPSQIAPVTSNETSTPDEPHAIDPSHLAPPEKRLYDFLRSQGWTDAQCACYFTNIEPMKEALSQYFYWQGWTDDQMQAFHERCRMELPESLPAPRGDGDAAQQDLQMQLRLLEEANRRRVIGERMYPSTGPMGLWIAEERRI</sequence>
<feature type="region of interest" description="Disordered" evidence="1">
    <location>
        <begin position="82"/>
        <end position="123"/>
    </location>
</feature>
<dbReference type="Proteomes" id="UP000662466">
    <property type="component" value="Unassembled WGS sequence"/>
</dbReference>
<accession>A0A8H6UF14</accession>
<dbReference type="Proteomes" id="UP000630445">
    <property type="component" value="Unassembled WGS sequence"/>
</dbReference>
<dbReference type="AlphaFoldDB" id="A0A8H6UF14"/>
<keyword evidence="4" id="KW-1185">Reference proteome</keyword>
<organism evidence="2 4">
    <name type="scientific">Aspergillus hiratsukae</name>
    <dbReference type="NCBI Taxonomy" id="1194566"/>
    <lineage>
        <taxon>Eukaryota</taxon>
        <taxon>Fungi</taxon>
        <taxon>Dikarya</taxon>
        <taxon>Ascomycota</taxon>
        <taxon>Pezizomycotina</taxon>
        <taxon>Eurotiomycetes</taxon>
        <taxon>Eurotiomycetidae</taxon>
        <taxon>Eurotiales</taxon>
        <taxon>Aspergillaceae</taxon>
        <taxon>Aspergillus</taxon>
        <taxon>Aspergillus subgen. Fumigati</taxon>
    </lineage>
</organism>
<evidence type="ECO:0000256" key="1">
    <source>
        <dbReference type="SAM" id="MobiDB-lite"/>
    </source>
</evidence>
<evidence type="ECO:0000313" key="3">
    <source>
        <dbReference type="EMBL" id="KAF7164044.1"/>
    </source>
</evidence>
<dbReference type="EMBL" id="JACBAF010002197">
    <property type="protein sequence ID" value="KAF7164044.1"/>
    <property type="molecule type" value="Genomic_DNA"/>
</dbReference>
<protein>
    <submittedName>
        <fullName evidence="2">Uncharacterized protein</fullName>
    </submittedName>
</protein>
<comment type="caution">
    <text evidence="2">The sequence shown here is derived from an EMBL/GenBank/DDBJ whole genome shotgun (WGS) entry which is preliminary data.</text>
</comment>
<proteinExistence type="predicted"/>
<feature type="compositionally biased region" description="Polar residues" evidence="1">
    <location>
        <begin position="89"/>
        <end position="111"/>
    </location>
</feature>
<feature type="compositionally biased region" description="Basic and acidic residues" evidence="1">
    <location>
        <begin position="112"/>
        <end position="123"/>
    </location>
</feature>
<evidence type="ECO:0000313" key="2">
    <source>
        <dbReference type="EMBL" id="KAF7122245.1"/>
    </source>
</evidence>
<dbReference type="OrthoDB" id="4451155at2759"/>